<evidence type="ECO:0000313" key="1">
    <source>
        <dbReference type="EMBL" id="PWU43900.1"/>
    </source>
</evidence>
<proteinExistence type="predicted"/>
<organism evidence="1 2">
    <name type="scientific">Micromonospora globispora</name>
    <dbReference type="NCBI Taxonomy" id="1450148"/>
    <lineage>
        <taxon>Bacteria</taxon>
        <taxon>Bacillati</taxon>
        <taxon>Actinomycetota</taxon>
        <taxon>Actinomycetes</taxon>
        <taxon>Micromonosporales</taxon>
        <taxon>Micromonosporaceae</taxon>
        <taxon>Micromonospora</taxon>
    </lineage>
</organism>
<evidence type="ECO:0000313" key="2">
    <source>
        <dbReference type="Proteomes" id="UP000245683"/>
    </source>
</evidence>
<name>A0A317JU46_9ACTN</name>
<keyword evidence="2" id="KW-1185">Reference proteome</keyword>
<sequence>MDGMWMVLGEQGGAPADREARAAQFAHMAEVTRGCPGFVRGWWGADEDDPQLTHALVVLDTLDNARALKRMVEENVAGARLRLMEIGVEVQGMP</sequence>
<comment type="caution">
    <text evidence="1">The sequence shown here is derived from an EMBL/GenBank/DDBJ whole genome shotgun (WGS) entry which is preliminary data.</text>
</comment>
<protein>
    <submittedName>
        <fullName evidence="1">Uncharacterized protein</fullName>
    </submittedName>
</protein>
<dbReference type="EMBL" id="QGSV01000382">
    <property type="protein sequence ID" value="PWU43900.1"/>
    <property type="molecule type" value="Genomic_DNA"/>
</dbReference>
<reference evidence="2" key="1">
    <citation type="submission" date="2018-05" db="EMBL/GenBank/DDBJ databases">
        <title>Micromonospora globispora sp. nov. and Micromonospora rugosa sp. nov., isolated from marine sediment.</title>
        <authorList>
            <person name="Carro L."/>
            <person name="Aysel V."/>
            <person name="Cetin D."/>
            <person name="Igual J.M."/>
            <person name="Klenk H.-P."/>
            <person name="Trujillo M.E."/>
            <person name="Sahin N."/>
        </authorList>
    </citation>
    <scope>NUCLEOTIDE SEQUENCE [LARGE SCALE GENOMIC DNA]</scope>
    <source>
        <strain evidence="2">S2904</strain>
    </source>
</reference>
<dbReference type="AlphaFoldDB" id="A0A317JU46"/>
<accession>A0A317JU46</accession>
<dbReference type="Proteomes" id="UP000245683">
    <property type="component" value="Unassembled WGS sequence"/>
</dbReference>
<gene>
    <name evidence="1" type="ORF">DLJ46_28820</name>
</gene>